<dbReference type="eggNOG" id="COG2159">
    <property type="taxonomic scope" value="Bacteria"/>
</dbReference>
<feature type="domain" description="Amidohydrolase-related" evidence="3">
    <location>
        <begin position="81"/>
        <end position="369"/>
    </location>
</feature>
<dbReference type="GO" id="GO:0016787">
    <property type="term" value="F:hydrolase activity"/>
    <property type="evidence" value="ECO:0007669"/>
    <property type="project" value="UniProtKB-KW"/>
</dbReference>
<proteinExistence type="predicted"/>
<gene>
    <name evidence="4" type="ORF">HJO_05305</name>
</gene>
<keyword evidence="4" id="KW-0378">Hydrolase</keyword>
<dbReference type="EMBL" id="ARYK01000002">
    <property type="protein sequence ID" value="KCZ93246.1"/>
    <property type="molecule type" value="Genomic_DNA"/>
</dbReference>
<evidence type="ECO:0000313" key="5">
    <source>
        <dbReference type="Proteomes" id="UP000025171"/>
    </source>
</evidence>
<keyword evidence="5" id="KW-1185">Reference proteome</keyword>
<comment type="caution">
    <text evidence="4">The sequence shown here is derived from an EMBL/GenBank/DDBJ whole genome shotgun (WGS) entry which is preliminary data.</text>
</comment>
<dbReference type="GO" id="GO:0016831">
    <property type="term" value="F:carboxy-lyase activity"/>
    <property type="evidence" value="ECO:0007669"/>
    <property type="project" value="InterPro"/>
</dbReference>
<protein>
    <submittedName>
        <fullName evidence="4">Amidohydrolase 2</fullName>
    </submittedName>
</protein>
<dbReference type="STRING" id="1280950.HJO_05305"/>
<sequence length="432" mass="48613">MEMNDMILVSVDDHVCEPADMFDRHMPKKFKDRAPRVVNTEHGQAWVIEDKKVTGLGLNAVVGRPKTEYGYEPMSFDHLRKGCFDIHARIDDMNANGVLGSLNFAQFPGFSGVRFMRQDDKALALATIQAYNDWHMHDWAGPYPDRIIPLALLPLWDIKLTLAELDRMVKLGVHAISFTDNPALIGLPSLHDPYWEPLWSACEEANVVICAHIGTGASADHASDLSPISAWITSMPISIANSAADWLFASFWKDHPKLKIALSEGSIGWVPYFLERAECTVRQHGQWTNLNMGGHSPTEIFRRHFITCFIEDDFGLKNRHEIGIDNITWECDYPHSDTQWPRAPEMLWKAVKHIPKEEIDKITHINANRDFSFSPFEGMGGRKNCTVGALRKLAREKGVDVEERAGMGGLAPRLEKGKPVTSGDVKKMLSTT</sequence>
<dbReference type="InterPro" id="IPR032465">
    <property type="entry name" value="ACMSD"/>
</dbReference>
<feature type="region of interest" description="Disordered" evidence="2">
    <location>
        <begin position="410"/>
        <end position="432"/>
    </location>
</feature>
<dbReference type="Gene3D" id="3.20.20.140">
    <property type="entry name" value="Metal-dependent hydrolases"/>
    <property type="match status" value="1"/>
</dbReference>
<dbReference type="PANTHER" id="PTHR21240">
    <property type="entry name" value="2-AMINO-3-CARBOXYLMUCONATE-6-SEMIALDEHYDE DECARBOXYLASE"/>
    <property type="match status" value="1"/>
</dbReference>
<dbReference type="PATRIC" id="fig|1280950.3.peg.1068"/>
<keyword evidence="1" id="KW-0456">Lyase</keyword>
<dbReference type="RefSeq" id="WP_035614726.1">
    <property type="nucleotide sequence ID" value="NZ_ARYK01000002.1"/>
</dbReference>
<dbReference type="GO" id="GO:0019748">
    <property type="term" value="P:secondary metabolic process"/>
    <property type="evidence" value="ECO:0007669"/>
    <property type="project" value="TreeGrafter"/>
</dbReference>
<dbReference type="Pfam" id="PF04909">
    <property type="entry name" value="Amidohydro_2"/>
    <property type="match status" value="1"/>
</dbReference>
<evidence type="ECO:0000256" key="1">
    <source>
        <dbReference type="ARBA" id="ARBA00023239"/>
    </source>
</evidence>
<evidence type="ECO:0000313" key="4">
    <source>
        <dbReference type="EMBL" id="KCZ93246.1"/>
    </source>
</evidence>
<reference evidence="4 5" key="1">
    <citation type="journal article" date="2014" name="Antonie Van Leeuwenhoek">
        <title>Hyphomonas beringensis sp. nov. and Hyphomonas chukchiensis sp. nov., isolated from surface seawater of the Bering Sea and Chukchi Sea.</title>
        <authorList>
            <person name="Li C."/>
            <person name="Lai Q."/>
            <person name="Li G."/>
            <person name="Dong C."/>
            <person name="Wang J."/>
            <person name="Liao Y."/>
            <person name="Shao Z."/>
        </authorList>
    </citation>
    <scope>NUCLEOTIDE SEQUENCE [LARGE SCALE GENOMIC DNA]</scope>
    <source>
        <strain evidence="4 5">MHS-2</strain>
    </source>
</reference>
<dbReference type="Proteomes" id="UP000025171">
    <property type="component" value="Unassembled WGS sequence"/>
</dbReference>
<dbReference type="InterPro" id="IPR006680">
    <property type="entry name" value="Amidohydro-rel"/>
</dbReference>
<dbReference type="OrthoDB" id="9799024at2"/>
<dbReference type="AlphaFoldDB" id="A0A059FRV5"/>
<evidence type="ECO:0000256" key="2">
    <source>
        <dbReference type="SAM" id="MobiDB-lite"/>
    </source>
</evidence>
<organism evidence="4 5">
    <name type="scientific">Hyphomonas johnsonii MHS-2</name>
    <dbReference type="NCBI Taxonomy" id="1280950"/>
    <lineage>
        <taxon>Bacteria</taxon>
        <taxon>Pseudomonadati</taxon>
        <taxon>Pseudomonadota</taxon>
        <taxon>Alphaproteobacteria</taxon>
        <taxon>Hyphomonadales</taxon>
        <taxon>Hyphomonadaceae</taxon>
        <taxon>Hyphomonas</taxon>
    </lineage>
</organism>
<accession>A0A059FRV5</accession>
<evidence type="ECO:0000259" key="3">
    <source>
        <dbReference type="Pfam" id="PF04909"/>
    </source>
</evidence>
<dbReference type="PANTHER" id="PTHR21240:SF28">
    <property type="entry name" value="ISO-OROTATE DECARBOXYLASE (EUROFUNG)"/>
    <property type="match status" value="1"/>
</dbReference>
<dbReference type="InterPro" id="IPR032466">
    <property type="entry name" value="Metal_Hydrolase"/>
</dbReference>
<dbReference type="SUPFAM" id="SSF51556">
    <property type="entry name" value="Metallo-dependent hydrolases"/>
    <property type="match status" value="1"/>
</dbReference>
<name>A0A059FRV5_9PROT</name>
<dbReference type="GO" id="GO:0005737">
    <property type="term" value="C:cytoplasm"/>
    <property type="evidence" value="ECO:0007669"/>
    <property type="project" value="TreeGrafter"/>
</dbReference>